<dbReference type="EnsemblMetazoa" id="GPPI020639-RA">
    <property type="protein sequence ID" value="GPPI020639-PA"/>
    <property type="gene ID" value="GPPI020639"/>
</dbReference>
<protein>
    <submittedName>
        <fullName evidence="2">Uncharacterized protein</fullName>
    </submittedName>
</protein>
<dbReference type="Proteomes" id="UP000092460">
    <property type="component" value="Unassembled WGS sequence"/>
</dbReference>
<accession>A0A1B0B6Q6</accession>
<reference evidence="2" key="2">
    <citation type="submission" date="2020-05" db="UniProtKB">
        <authorList>
            <consortium name="EnsemblMetazoa"/>
        </authorList>
    </citation>
    <scope>IDENTIFICATION</scope>
    <source>
        <strain evidence="2">IAEA</strain>
    </source>
</reference>
<evidence type="ECO:0000256" key="1">
    <source>
        <dbReference type="SAM" id="Phobius"/>
    </source>
</evidence>
<sequence length="148" mass="16824">MNNWHACIIFVKTAERTCSKLPVTRARYYTLPTTAITTVITHYCYISKKTINNKSIVSSYTIFEKWLSTPQLLGGIRYVPSRYGRRIVLAFMLAITPNVGRLIFAAAAANAARLLAEVENRVLRELEQNITLNIRVNPYAHLSMIEMS</sequence>
<dbReference type="EMBL" id="JXJN01009190">
    <property type="status" value="NOT_ANNOTATED_CDS"/>
    <property type="molecule type" value="Genomic_DNA"/>
</dbReference>
<keyword evidence="1" id="KW-0812">Transmembrane</keyword>
<name>A0A1B0B6Q6_9MUSC</name>
<keyword evidence="1" id="KW-1133">Transmembrane helix</keyword>
<evidence type="ECO:0000313" key="2">
    <source>
        <dbReference type="EnsemblMetazoa" id="GPPI020639-PA"/>
    </source>
</evidence>
<reference evidence="3" key="1">
    <citation type="submission" date="2015-01" db="EMBL/GenBank/DDBJ databases">
        <authorList>
            <person name="Aksoy S."/>
            <person name="Warren W."/>
            <person name="Wilson R.K."/>
        </authorList>
    </citation>
    <scope>NUCLEOTIDE SEQUENCE [LARGE SCALE GENOMIC DNA]</scope>
    <source>
        <strain evidence="3">IAEA</strain>
    </source>
</reference>
<evidence type="ECO:0000313" key="3">
    <source>
        <dbReference type="Proteomes" id="UP000092460"/>
    </source>
</evidence>
<dbReference type="EMBL" id="JXJN01009189">
    <property type="status" value="NOT_ANNOTATED_CDS"/>
    <property type="molecule type" value="Genomic_DNA"/>
</dbReference>
<proteinExistence type="predicted"/>
<keyword evidence="1" id="KW-0472">Membrane</keyword>
<dbReference type="VEuPathDB" id="VectorBase:GPPI020639"/>
<organism evidence="2 3">
    <name type="scientific">Glossina palpalis gambiensis</name>
    <dbReference type="NCBI Taxonomy" id="67801"/>
    <lineage>
        <taxon>Eukaryota</taxon>
        <taxon>Metazoa</taxon>
        <taxon>Ecdysozoa</taxon>
        <taxon>Arthropoda</taxon>
        <taxon>Hexapoda</taxon>
        <taxon>Insecta</taxon>
        <taxon>Pterygota</taxon>
        <taxon>Neoptera</taxon>
        <taxon>Endopterygota</taxon>
        <taxon>Diptera</taxon>
        <taxon>Brachycera</taxon>
        <taxon>Muscomorpha</taxon>
        <taxon>Hippoboscoidea</taxon>
        <taxon>Glossinidae</taxon>
        <taxon>Glossina</taxon>
    </lineage>
</organism>
<keyword evidence="3" id="KW-1185">Reference proteome</keyword>
<dbReference type="AlphaFoldDB" id="A0A1B0B6Q6"/>
<feature type="transmembrane region" description="Helical" evidence="1">
    <location>
        <begin position="87"/>
        <end position="109"/>
    </location>
</feature>